<dbReference type="Proteomes" id="UP001293718">
    <property type="component" value="Unassembled WGS sequence"/>
</dbReference>
<organism evidence="1 2">
    <name type="scientific">Azohydromonas lata</name>
    <dbReference type="NCBI Taxonomy" id="45677"/>
    <lineage>
        <taxon>Bacteria</taxon>
        <taxon>Pseudomonadati</taxon>
        <taxon>Pseudomonadota</taxon>
        <taxon>Betaproteobacteria</taxon>
        <taxon>Burkholderiales</taxon>
        <taxon>Sphaerotilaceae</taxon>
        <taxon>Azohydromonas</taxon>
    </lineage>
</organism>
<sequence>MNASTMTRTEHAQASFELRYSSLLQQDRVFAFPCDEAGHVDIDALDARTRLDYFYARTVIGREFARPVVAPVTLH</sequence>
<proteinExistence type="predicted"/>
<reference evidence="1 2" key="1">
    <citation type="submission" date="2023-11" db="EMBL/GenBank/DDBJ databases">
        <title>Draft genome of Azohydromonas lata strain H1 (DSM1123), a polyhydroxyalkanoate producer.</title>
        <authorList>
            <person name="Traversa D."/>
            <person name="D'Addabbo P."/>
            <person name="Pazzani C."/>
            <person name="Manzari C."/>
            <person name="Chiara M."/>
            <person name="Scrascia M."/>
        </authorList>
    </citation>
    <scope>NUCLEOTIDE SEQUENCE [LARGE SCALE GENOMIC DNA]</scope>
    <source>
        <strain evidence="1 2">H1</strain>
    </source>
</reference>
<evidence type="ECO:0000313" key="2">
    <source>
        <dbReference type="Proteomes" id="UP001293718"/>
    </source>
</evidence>
<accession>A0ABU5IRI1</accession>
<evidence type="ECO:0000313" key="1">
    <source>
        <dbReference type="EMBL" id="MDZ5461501.1"/>
    </source>
</evidence>
<name>A0ABU5IRI1_9BURK</name>
<gene>
    <name evidence="1" type="ORF">SM757_33480</name>
</gene>
<keyword evidence="2" id="KW-1185">Reference proteome</keyword>
<protein>
    <submittedName>
        <fullName evidence="1">Uncharacterized protein</fullName>
    </submittedName>
</protein>
<comment type="caution">
    <text evidence="1">The sequence shown here is derived from an EMBL/GenBank/DDBJ whole genome shotgun (WGS) entry which is preliminary data.</text>
</comment>
<dbReference type="RefSeq" id="WP_066330947.1">
    <property type="nucleotide sequence ID" value="NZ_JAXOJX010000119.1"/>
</dbReference>
<dbReference type="EMBL" id="JAXOJX010000119">
    <property type="protein sequence ID" value="MDZ5461501.1"/>
    <property type="molecule type" value="Genomic_DNA"/>
</dbReference>